<feature type="transmembrane region" description="Helical" evidence="9">
    <location>
        <begin position="145"/>
        <end position="168"/>
    </location>
</feature>
<evidence type="ECO:0000256" key="4">
    <source>
        <dbReference type="ARBA" id="ARBA00022989"/>
    </source>
</evidence>
<protein>
    <submittedName>
        <fullName evidence="12">Octopamine receptor beta-2R-like</fullName>
    </submittedName>
</protein>
<keyword evidence="2" id="KW-1003">Cell membrane</keyword>
<feature type="transmembrane region" description="Helical" evidence="9">
    <location>
        <begin position="64"/>
        <end position="87"/>
    </location>
</feature>
<dbReference type="AlphaFoldDB" id="A0A6P8IYV4"/>
<dbReference type="InterPro" id="IPR000276">
    <property type="entry name" value="GPCR_Rhodpsn"/>
</dbReference>
<dbReference type="Pfam" id="PF00001">
    <property type="entry name" value="7tm_1"/>
    <property type="match status" value="1"/>
</dbReference>
<dbReference type="OrthoDB" id="6376512at2759"/>
<name>A0A6P8IYV4_ACTTE</name>
<sequence>MYTHSFVMLNSSFNSSSSSGEQVISREATIFYCLIMGLILTTAVFGNCLVLLAVKRTKSLRNTAAILVVNLACVDLAVTICIVPFVITTASAQGWVLSDKLCRVTGFFNSFLTAAQIMALLHISVNRFVAVTYPHSYDTKLSKKITLMMVIAGWIHSMFWCLMPFYGWGAIGFINGTLFCNILWSQQISFAATVQVMCYFIPCIIAGVLYLGVYINIHKHIKKERTRSTMSLGETNIAAAVTRSGDTIRNSIHGSLEDVEEARASREAARAAKLKRKRQRTMENRVTKTLLGVAVAFAVCWFPRGIANLWALSVDRQNVPLALEYASTAFVFLNSSVNPAIYGALNRDFYRAFVGILSCDRRIGRNRSDTEISAGSISLARKI</sequence>
<dbReference type="CDD" id="cd00637">
    <property type="entry name" value="7tm_classA_rhodopsin-like"/>
    <property type="match status" value="1"/>
</dbReference>
<dbReference type="GO" id="GO:0004930">
    <property type="term" value="F:G protein-coupled receptor activity"/>
    <property type="evidence" value="ECO:0007669"/>
    <property type="project" value="UniProtKB-KW"/>
</dbReference>
<keyword evidence="7" id="KW-0675">Receptor</keyword>
<evidence type="ECO:0000259" key="10">
    <source>
        <dbReference type="PROSITE" id="PS50262"/>
    </source>
</evidence>
<dbReference type="Gene3D" id="1.20.1070.10">
    <property type="entry name" value="Rhodopsin 7-helix transmembrane proteins"/>
    <property type="match status" value="1"/>
</dbReference>
<dbReference type="RefSeq" id="XP_031570985.1">
    <property type="nucleotide sequence ID" value="XM_031715125.1"/>
</dbReference>
<keyword evidence="5" id="KW-0297">G-protein coupled receptor</keyword>
<keyword evidence="11" id="KW-1185">Reference proteome</keyword>
<organism evidence="11 12">
    <name type="scientific">Actinia tenebrosa</name>
    <name type="common">Australian red waratah sea anemone</name>
    <dbReference type="NCBI Taxonomy" id="6105"/>
    <lineage>
        <taxon>Eukaryota</taxon>
        <taxon>Metazoa</taxon>
        <taxon>Cnidaria</taxon>
        <taxon>Anthozoa</taxon>
        <taxon>Hexacorallia</taxon>
        <taxon>Actiniaria</taxon>
        <taxon>Actiniidae</taxon>
        <taxon>Actinia</taxon>
    </lineage>
</organism>
<evidence type="ECO:0000256" key="7">
    <source>
        <dbReference type="ARBA" id="ARBA00023170"/>
    </source>
</evidence>
<keyword evidence="4 9" id="KW-1133">Transmembrane helix</keyword>
<proteinExistence type="predicted"/>
<feature type="domain" description="G-protein coupled receptors family 1 profile" evidence="10">
    <location>
        <begin position="46"/>
        <end position="342"/>
    </location>
</feature>
<dbReference type="GO" id="GO:0005886">
    <property type="term" value="C:plasma membrane"/>
    <property type="evidence" value="ECO:0007669"/>
    <property type="project" value="UniProtKB-SubCell"/>
</dbReference>
<evidence type="ECO:0000313" key="11">
    <source>
        <dbReference type="Proteomes" id="UP000515163"/>
    </source>
</evidence>
<evidence type="ECO:0000256" key="3">
    <source>
        <dbReference type="ARBA" id="ARBA00022692"/>
    </source>
</evidence>
<accession>A0A6P8IYV4</accession>
<dbReference type="InParanoid" id="A0A6P8IYV4"/>
<dbReference type="SMART" id="SM01381">
    <property type="entry name" value="7TM_GPCR_Srsx"/>
    <property type="match status" value="1"/>
</dbReference>
<evidence type="ECO:0000256" key="1">
    <source>
        <dbReference type="ARBA" id="ARBA00004651"/>
    </source>
</evidence>
<dbReference type="SUPFAM" id="SSF81321">
    <property type="entry name" value="Family A G protein-coupled receptor-like"/>
    <property type="match status" value="1"/>
</dbReference>
<keyword evidence="8" id="KW-0807">Transducer</keyword>
<feature type="transmembrane region" description="Helical" evidence="9">
    <location>
        <begin position="188"/>
        <end position="217"/>
    </location>
</feature>
<dbReference type="Proteomes" id="UP000515163">
    <property type="component" value="Unplaced"/>
</dbReference>
<dbReference type="PRINTS" id="PR00237">
    <property type="entry name" value="GPCRRHODOPSN"/>
</dbReference>
<gene>
    <name evidence="12" type="primary">LOC116305255</name>
</gene>
<dbReference type="PANTHER" id="PTHR22752">
    <property type="entry name" value="G PROTEIN-COUPLED RECEPTOR"/>
    <property type="match status" value="1"/>
</dbReference>
<feature type="transmembrane region" description="Helical" evidence="9">
    <location>
        <begin position="107"/>
        <end position="125"/>
    </location>
</feature>
<dbReference type="KEGG" id="aten:116305255"/>
<evidence type="ECO:0000256" key="6">
    <source>
        <dbReference type="ARBA" id="ARBA00023136"/>
    </source>
</evidence>
<evidence type="ECO:0000256" key="8">
    <source>
        <dbReference type="ARBA" id="ARBA00023224"/>
    </source>
</evidence>
<evidence type="ECO:0000256" key="9">
    <source>
        <dbReference type="SAM" id="Phobius"/>
    </source>
</evidence>
<evidence type="ECO:0000256" key="5">
    <source>
        <dbReference type="ARBA" id="ARBA00023040"/>
    </source>
</evidence>
<dbReference type="InterPro" id="IPR017452">
    <property type="entry name" value="GPCR_Rhodpsn_7TM"/>
</dbReference>
<keyword evidence="3 9" id="KW-0812">Transmembrane</keyword>
<keyword evidence="6 9" id="KW-0472">Membrane</keyword>
<evidence type="ECO:0000313" key="12">
    <source>
        <dbReference type="RefSeq" id="XP_031570985.1"/>
    </source>
</evidence>
<evidence type="ECO:0000256" key="2">
    <source>
        <dbReference type="ARBA" id="ARBA00022475"/>
    </source>
</evidence>
<dbReference type="PROSITE" id="PS50262">
    <property type="entry name" value="G_PROTEIN_RECEP_F1_2"/>
    <property type="match status" value="1"/>
</dbReference>
<feature type="transmembrane region" description="Helical" evidence="9">
    <location>
        <begin position="286"/>
        <end position="306"/>
    </location>
</feature>
<reference evidence="12" key="1">
    <citation type="submission" date="2025-08" db="UniProtKB">
        <authorList>
            <consortium name="RefSeq"/>
        </authorList>
    </citation>
    <scope>IDENTIFICATION</scope>
    <source>
        <tissue evidence="12">Tentacle</tissue>
    </source>
</reference>
<feature type="transmembrane region" description="Helical" evidence="9">
    <location>
        <begin position="326"/>
        <end position="345"/>
    </location>
</feature>
<dbReference type="GeneID" id="116305255"/>
<comment type="subcellular location">
    <subcellularLocation>
        <location evidence="1">Cell membrane</location>
        <topology evidence="1">Multi-pass membrane protein</topology>
    </subcellularLocation>
</comment>
<feature type="transmembrane region" description="Helical" evidence="9">
    <location>
        <begin position="29"/>
        <end position="52"/>
    </location>
</feature>